<organism evidence="2">
    <name type="scientific">Leptolyngbya sp. NK1-12</name>
    <dbReference type="NCBI Taxonomy" id="2547451"/>
    <lineage>
        <taxon>Bacteria</taxon>
        <taxon>Bacillati</taxon>
        <taxon>Cyanobacteriota</taxon>
        <taxon>Cyanophyceae</taxon>
        <taxon>Leptolyngbyales</taxon>
        <taxon>Leptolyngbyaceae</taxon>
        <taxon>Leptolyngbya group</taxon>
        <taxon>Leptolyngbya</taxon>
    </lineage>
</organism>
<accession>A0AA96WEK2</accession>
<dbReference type="EMBL" id="CP053586">
    <property type="protein sequence ID" value="WNZ23664.1"/>
    <property type="molecule type" value="Genomic_DNA"/>
</dbReference>
<keyword evidence="1" id="KW-0472">Membrane</keyword>
<keyword evidence="1" id="KW-0812">Transmembrane</keyword>
<protein>
    <submittedName>
        <fullName evidence="2">Uncharacterized protein</fullName>
    </submittedName>
</protein>
<reference evidence="2" key="1">
    <citation type="submission" date="2020-05" db="EMBL/GenBank/DDBJ databases">
        <authorList>
            <person name="Zhu T."/>
            <person name="Keshari N."/>
            <person name="Lu X."/>
        </authorList>
    </citation>
    <scope>NUCLEOTIDE SEQUENCE</scope>
    <source>
        <strain evidence="2">NK1-12</strain>
    </source>
</reference>
<keyword evidence="1" id="KW-1133">Transmembrane helix</keyword>
<evidence type="ECO:0000313" key="2">
    <source>
        <dbReference type="EMBL" id="WNZ23664.1"/>
    </source>
</evidence>
<feature type="transmembrane region" description="Helical" evidence="1">
    <location>
        <begin position="39"/>
        <end position="60"/>
    </location>
</feature>
<name>A0AA96WEK2_9CYAN</name>
<proteinExistence type="predicted"/>
<sequence length="168" mass="19253">MANNEAKFPDIATLDLAIRDARAVLEQQQQLRQFSLTQLNILFVVNTALLTILAISRLIFTWSWFSLIELSGFLLSFSLLIYALLPRQTLITPNLDDRETLERYLALPPDQYRLQMLTNLIEVYNANKQRLDDITQALLLASYALWTVVVIVLLHILSSLLAGVFKEF</sequence>
<gene>
    <name evidence="2" type="ORF">HJG54_12900</name>
</gene>
<dbReference type="RefSeq" id="WP_316435379.1">
    <property type="nucleotide sequence ID" value="NZ_CP053586.1"/>
</dbReference>
<dbReference type="AlphaFoldDB" id="A0AA96WEK2"/>
<feature type="transmembrane region" description="Helical" evidence="1">
    <location>
        <begin position="66"/>
        <end position="85"/>
    </location>
</feature>
<feature type="transmembrane region" description="Helical" evidence="1">
    <location>
        <begin position="137"/>
        <end position="165"/>
    </location>
</feature>
<evidence type="ECO:0000256" key="1">
    <source>
        <dbReference type="SAM" id="Phobius"/>
    </source>
</evidence>